<dbReference type="Pfam" id="PF01590">
    <property type="entry name" value="GAF"/>
    <property type="match status" value="1"/>
</dbReference>
<evidence type="ECO:0000256" key="3">
    <source>
        <dbReference type="SAM" id="MobiDB-lite"/>
    </source>
</evidence>
<evidence type="ECO:0000259" key="5">
    <source>
        <dbReference type="SMART" id="SM00388"/>
    </source>
</evidence>
<dbReference type="AlphaFoldDB" id="A0A2T1GC38"/>
<dbReference type="InterPro" id="IPR003661">
    <property type="entry name" value="HisK_dim/P_dom"/>
</dbReference>
<gene>
    <name evidence="6" type="ORF">C7B77_16620</name>
</gene>
<dbReference type="InterPro" id="IPR029016">
    <property type="entry name" value="GAF-like_dom_sf"/>
</dbReference>
<accession>A0A2T1GC38</accession>
<dbReference type="Proteomes" id="UP000238937">
    <property type="component" value="Unassembled WGS sequence"/>
</dbReference>
<feature type="region of interest" description="Disordered" evidence="3">
    <location>
        <begin position="402"/>
        <end position="421"/>
    </location>
</feature>
<dbReference type="Gene3D" id="3.30.450.40">
    <property type="match status" value="1"/>
</dbReference>
<name>A0A2T1GC38_9CYAN</name>
<keyword evidence="7" id="KW-1185">Reference proteome</keyword>
<feature type="domain" description="Signal transduction histidine kinase dimerisation/phosphoacceptor" evidence="5">
    <location>
        <begin position="297"/>
        <end position="365"/>
    </location>
</feature>
<proteinExistence type="predicted"/>
<feature type="region of interest" description="Disordered" evidence="3">
    <location>
        <begin position="250"/>
        <end position="273"/>
    </location>
</feature>
<sequence>MQLSTPKMLLYPVCVGILDVDISSPSDSRKLTHPIPGNRPMLNSEQDLDINPDRHITRSRSLQYPPIVTELSIDRSKVPIFTEATAQVARLTDAPVAILTTIVESGDRIASVYGLERLVLPAKPNLRSELAGLEYCHDRILTSQLSLSIVNCQQHPQLSQSSLCRMHELQSYLGVPIITAARDCLGTLAILDFKPRQFSDRDIELLQLVSRLVASEFERKLLSQAQLERRLGNLHEQVKIGFDDPAVATEHTQSQFAGNPPQPAPASCSIDKPRTGNTIPNLVADCRPEPPLAQTQIQSKLLAHLAQELRTPLTSVLGMASVLQQEIYGPLSSKQKDYLGIIHHSGRQLVAIVDEISQLGGFDATDRQLTLKSVDLEMLCQLAIQSLESIATKKQQQIKLDLADDRPISTPQPDESTNPSPRVWLLDKDKVRQIVYYLCLSLIHASSIERNISIQFAAVLEGIEIQIATDDPNAILPNADFPTQLAGDPSQSIEIDRHDLTDTKLSWDLRISLGLSLSHTLAASHGGKIQSIAHGCGYRLILPLIVN</sequence>
<organism evidence="6 7">
    <name type="scientific">Chamaesiphon polymorphus CCALA 037</name>
    <dbReference type="NCBI Taxonomy" id="2107692"/>
    <lineage>
        <taxon>Bacteria</taxon>
        <taxon>Bacillati</taxon>
        <taxon>Cyanobacteriota</taxon>
        <taxon>Cyanophyceae</taxon>
        <taxon>Gomontiellales</taxon>
        <taxon>Chamaesiphonaceae</taxon>
        <taxon>Chamaesiphon</taxon>
    </lineage>
</organism>
<dbReference type="Gene3D" id="1.10.287.130">
    <property type="match status" value="1"/>
</dbReference>
<dbReference type="PANTHER" id="PTHR43102:SF2">
    <property type="entry name" value="GAF DOMAIN-CONTAINING PROTEIN"/>
    <property type="match status" value="1"/>
</dbReference>
<feature type="region of interest" description="Disordered" evidence="3">
    <location>
        <begin position="27"/>
        <end position="47"/>
    </location>
</feature>
<evidence type="ECO:0000256" key="1">
    <source>
        <dbReference type="ARBA" id="ARBA00000085"/>
    </source>
</evidence>
<dbReference type="InterPro" id="IPR036890">
    <property type="entry name" value="HATPase_C_sf"/>
</dbReference>
<protein>
    <recommendedName>
        <fullName evidence="2">histidine kinase</fullName>
        <ecNumber evidence="2">2.7.13.3</ecNumber>
    </recommendedName>
</protein>
<evidence type="ECO:0000256" key="2">
    <source>
        <dbReference type="ARBA" id="ARBA00012438"/>
    </source>
</evidence>
<dbReference type="SUPFAM" id="SSF47384">
    <property type="entry name" value="Homodimeric domain of signal transducing histidine kinase"/>
    <property type="match status" value="1"/>
</dbReference>
<feature type="domain" description="GAF" evidence="4">
    <location>
        <begin position="76"/>
        <end position="227"/>
    </location>
</feature>
<dbReference type="GO" id="GO:0000155">
    <property type="term" value="F:phosphorelay sensor kinase activity"/>
    <property type="evidence" value="ECO:0007669"/>
    <property type="project" value="InterPro"/>
</dbReference>
<dbReference type="InterPro" id="IPR036097">
    <property type="entry name" value="HisK_dim/P_sf"/>
</dbReference>
<comment type="catalytic activity">
    <reaction evidence="1">
        <text>ATP + protein L-histidine = ADP + protein N-phospho-L-histidine.</text>
        <dbReference type="EC" id="2.7.13.3"/>
    </reaction>
</comment>
<evidence type="ECO:0000313" key="6">
    <source>
        <dbReference type="EMBL" id="PSB54936.1"/>
    </source>
</evidence>
<comment type="caution">
    <text evidence="6">The sequence shown here is derived from an EMBL/GenBank/DDBJ whole genome shotgun (WGS) entry which is preliminary data.</text>
</comment>
<dbReference type="SMART" id="SM00065">
    <property type="entry name" value="GAF"/>
    <property type="match status" value="1"/>
</dbReference>
<dbReference type="Gene3D" id="3.30.565.10">
    <property type="entry name" value="Histidine kinase-like ATPase, C-terminal domain"/>
    <property type="match status" value="1"/>
</dbReference>
<reference evidence="6 7" key="1">
    <citation type="submission" date="2018-03" db="EMBL/GenBank/DDBJ databases">
        <title>The ancient ancestry and fast evolution of plastids.</title>
        <authorList>
            <person name="Moore K.R."/>
            <person name="Magnabosco C."/>
            <person name="Momper L."/>
            <person name="Gold D.A."/>
            <person name="Bosak T."/>
            <person name="Fournier G.P."/>
        </authorList>
    </citation>
    <scope>NUCLEOTIDE SEQUENCE [LARGE SCALE GENOMIC DNA]</scope>
    <source>
        <strain evidence="6 7">CCALA 037</strain>
    </source>
</reference>
<evidence type="ECO:0000313" key="7">
    <source>
        <dbReference type="Proteomes" id="UP000238937"/>
    </source>
</evidence>
<dbReference type="PANTHER" id="PTHR43102">
    <property type="entry name" value="SLR1143 PROTEIN"/>
    <property type="match status" value="1"/>
</dbReference>
<dbReference type="Pfam" id="PF00512">
    <property type="entry name" value="HisKA"/>
    <property type="match status" value="1"/>
</dbReference>
<dbReference type="EC" id="2.7.13.3" evidence="2"/>
<dbReference type="SMART" id="SM00388">
    <property type="entry name" value="HisKA"/>
    <property type="match status" value="1"/>
</dbReference>
<dbReference type="EMBL" id="PVWO01000222">
    <property type="protein sequence ID" value="PSB54936.1"/>
    <property type="molecule type" value="Genomic_DNA"/>
</dbReference>
<dbReference type="SUPFAM" id="SSF55781">
    <property type="entry name" value="GAF domain-like"/>
    <property type="match status" value="1"/>
</dbReference>
<dbReference type="CDD" id="cd00082">
    <property type="entry name" value="HisKA"/>
    <property type="match status" value="1"/>
</dbReference>
<feature type="compositionally biased region" description="Polar residues" evidence="3">
    <location>
        <begin position="409"/>
        <end position="420"/>
    </location>
</feature>
<evidence type="ECO:0000259" key="4">
    <source>
        <dbReference type="SMART" id="SM00065"/>
    </source>
</evidence>
<dbReference type="InterPro" id="IPR003018">
    <property type="entry name" value="GAF"/>
</dbReference>